<dbReference type="Proteomes" id="UP001320831">
    <property type="component" value="Unassembled WGS sequence"/>
</dbReference>
<name>A0ABT2LNF1_9HYPH</name>
<gene>
    <name evidence="2" type="ORF">N5A92_12290</name>
</gene>
<dbReference type="InterPro" id="IPR000792">
    <property type="entry name" value="Tscrpt_reg_LuxR_C"/>
</dbReference>
<dbReference type="EMBL" id="JAOCZP010000003">
    <property type="protein sequence ID" value="MCT7375811.1"/>
    <property type="molecule type" value="Genomic_DNA"/>
</dbReference>
<accession>A0ABT2LNF1</accession>
<feature type="domain" description="HTH luxR-type" evidence="1">
    <location>
        <begin position="264"/>
        <end position="321"/>
    </location>
</feature>
<keyword evidence="3" id="KW-1185">Reference proteome</keyword>
<dbReference type="Gene3D" id="1.10.10.10">
    <property type="entry name" value="Winged helix-like DNA-binding domain superfamily/Winged helix DNA-binding domain"/>
    <property type="match status" value="1"/>
</dbReference>
<evidence type="ECO:0000259" key="1">
    <source>
        <dbReference type="SMART" id="SM00421"/>
    </source>
</evidence>
<comment type="caution">
    <text evidence="2">The sequence shown here is derived from an EMBL/GenBank/DDBJ whole genome shotgun (WGS) entry which is preliminary data.</text>
</comment>
<dbReference type="SMART" id="SM00421">
    <property type="entry name" value="HTH_LUXR"/>
    <property type="match status" value="1"/>
</dbReference>
<dbReference type="InterPro" id="IPR016032">
    <property type="entry name" value="Sig_transdc_resp-reg_C-effctor"/>
</dbReference>
<protein>
    <submittedName>
        <fullName evidence="2">Helix-turn-helix transcriptional regulator</fullName>
    </submittedName>
</protein>
<dbReference type="RefSeq" id="WP_260903044.1">
    <property type="nucleotide sequence ID" value="NZ_JAOCZP010000003.1"/>
</dbReference>
<evidence type="ECO:0000313" key="2">
    <source>
        <dbReference type="EMBL" id="MCT7375811.1"/>
    </source>
</evidence>
<dbReference type="InterPro" id="IPR036388">
    <property type="entry name" value="WH-like_DNA-bd_sf"/>
</dbReference>
<reference evidence="2 3" key="1">
    <citation type="submission" date="2022-09" db="EMBL/GenBank/DDBJ databases">
        <title>Chelativorans salina sp. nov., a novel slightly halophilic bacterium isolated from a saline lake sediment enrichment.</title>
        <authorList>
            <person name="Gao L."/>
            <person name="Fang B.-Z."/>
            <person name="Li W.-J."/>
        </authorList>
    </citation>
    <scope>NUCLEOTIDE SEQUENCE [LARGE SCALE GENOMIC DNA]</scope>
    <source>
        <strain evidence="2 3">EGI FJ00035</strain>
    </source>
</reference>
<organism evidence="2 3">
    <name type="scientific">Chelativorans salis</name>
    <dbReference type="NCBI Taxonomy" id="2978478"/>
    <lineage>
        <taxon>Bacteria</taxon>
        <taxon>Pseudomonadati</taxon>
        <taxon>Pseudomonadota</taxon>
        <taxon>Alphaproteobacteria</taxon>
        <taxon>Hyphomicrobiales</taxon>
        <taxon>Phyllobacteriaceae</taxon>
        <taxon>Chelativorans</taxon>
    </lineage>
</organism>
<evidence type="ECO:0000313" key="3">
    <source>
        <dbReference type="Proteomes" id="UP001320831"/>
    </source>
</evidence>
<sequence length="330" mass="37663">MNEDAARVPASRSYAELLEDYVQGGWYDNHYRAERGWPLLRTRRYVLEQDLSTEEERRKLPHYNELYLRWGYPGFIAIPFVLDGRAWCLPMLRGRKNGFFTHEEGARLARFAPHFRRMMFLSEQFSQRHGHGGLEALDRIDRAAVLIDWQGRVKGFNAKAQALLARVGNALFLNGGGHLHATHPESESRLQALYATLRTRNFRDRRRKEVAPIRIDRSDHRPLLVEAVSLDGLISPASAPAHSILLITDLDERETPATEHLRTVLKLTPAEADLCVLMCSGMTLAEAGDHLQITSGTARQRLKGIFQKTETNRQSELISLLSRLPPARRN</sequence>
<proteinExistence type="predicted"/>
<dbReference type="SUPFAM" id="SSF46894">
    <property type="entry name" value="C-terminal effector domain of the bipartite response regulators"/>
    <property type="match status" value="1"/>
</dbReference>